<sequence length="175" mass="19083">MSYGDKETVAVEEGKEAQSGGDTCPNCIDTSTVERNIPLIGGRATYAGGDNPMTLSGKYSYSYVPTMLTDYPAIDHDRRYDNLGTVGFMGLLMDTRAIGADWKFVNKEWSMAVNPYMDPVTRINAGLLGFGLGLIALPKTIIQYAQPNGTGHGNVMMWYYISNTGVTNTPSIHNH</sequence>
<accession>W7YM81</accession>
<protein>
    <submittedName>
        <fullName evidence="2">Uncharacterized protein</fullName>
    </submittedName>
</protein>
<dbReference type="Proteomes" id="UP000019402">
    <property type="component" value="Unassembled WGS sequence"/>
</dbReference>
<dbReference type="STRING" id="869213.GCA_000517085_03846"/>
<name>W7YM81_9BACT</name>
<evidence type="ECO:0000256" key="1">
    <source>
        <dbReference type="SAM" id="MobiDB-lite"/>
    </source>
</evidence>
<gene>
    <name evidence="2" type="ORF">JCM21142_104518</name>
</gene>
<reference evidence="2 3" key="1">
    <citation type="journal article" date="2014" name="Genome Announc.">
        <title>Draft Genome Sequence of Cytophaga fermentans JCM 21142T, a Facultative Anaerobe Isolated from Marine Mud.</title>
        <authorList>
            <person name="Starns D."/>
            <person name="Oshima K."/>
            <person name="Suda W."/>
            <person name="Iino T."/>
            <person name="Yuki M."/>
            <person name="Inoue J."/>
            <person name="Kitamura K."/>
            <person name="Iida T."/>
            <person name="Darby A."/>
            <person name="Hattori M."/>
            <person name="Ohkuma M."/>
        </authorList>
    </citation>
    <scope>NUCLEOTIDE SEQUENCE [LARGE SCALE GENOMIC DNA]</scope>
    <source>
        <strain evidence="2 3">JCM 21142</strain>
    </source>
</reference>
<comment type="caution">
    <text evidence="2">The sequence shown here is derived from an EMBL/GenBank/DDBJ whole genome shotgun (WGS) entry which is preliminary data.</text>
</comment>
<proteinExistence type="predicted"/>
<organism evidence="2 3">
    <name type="scientific">Saccharicrinis fermentans DSM 9555 = JCM 21142</name>
    <dbReference type="NCBI Taxonomy" id="869213"/>
    <lineage>
        <taxon>Bacteria</taxon>
        <taxon>Pseudomonadati</taxon>
        <taxon>Bacteroidota</taxon>
        <taxon>Bacteroidia</taxon>
        <taxon>Marinilabiliales</taxon>
        <taxon>Marinilabiliaceae</taxon>
        <taxon>Saccharicrinis</taxon>
    </lineage>
</organism>
<evidence type="ECO:0000313" key="3">
    <source>
        <dbReference type="Proteomes" id="UP000019402"/>
    </source>
</evidence>
<dbReference type="AlphaFoldDB" id="W7YM81"/>
<dbReference type="EMBL" id="BAMD01000121">
    <property type="protein sequence ID" value="GAF05766.1"/>
    <property type="molecule type" value="Genomic_DNA"/>
</dbReference>
<feature type="compositionally biased region" description="Basic and acidic residues" evidence="1">
    <location>
        <begin position="1"/>
        <end position="16"/>
    </location>
</feature>
<evidence type="ECO:0000313" key="2">
    <source>
        <dbReference type="EMBL" id="GAF05766.1"/>
    </source>
</evidence>
<feature type="region of interest" description="Disordered" evidence="1">
    <location>
        <begin position="1"/>
        <end position="23"/>
    </location>
</feature>
<keyword evidence="3" id="KW-1185">Reference proteome</keyword>